<sequence>MNLFAEFVNLHYQVTSQEKELLEQINIENLLQQYDKQENQPKFKEVLDSYLDLYNNTQPQKINDPLERFHLPISEWVDQSVFLWEFPQDVLDQLNRGYFRLQNIKHNHGQESVILTQQLKINQENTEKSSFSMNLSKYIEYISNPIDFFYKNKQYNPNKLLCLFDLSIENWEEESFKLYENLPQSFLKEDGLSYLRTKIQNINQLQLNILSPGSWKGLKQESGAVNLLSLNHGPGNCLWIVIDSENIEKLFQNENQFILQEGNHYLKRELLKKYDIPYKRFIQKPGDLIILGAGSFYQIESLSTTITTGWSFLAMNSYSYQQIIKRQKINIQYQIKSQLPFKNLFLDIFIHHPNEQLKIYLQEFLTQELEAIQEFQDKKKIYSIDINYSIRNYCFCNECKEELFLCCYKYQQKVFCLKCDKIKYYQVQCKYNINILQLILSSQQKINCSYHYCSQSELQNNKCIAKIKQSKNKKPTSPQSIKESSTSNIENVLKQKTYIQEEEKEANEQQLNNKQDLKLNQKSIIVQDQSKNSIQQINFNMSKINKVKFNKKKIQTQIQQIQQIESGVNKNNEIIQVLDEPPNLQTYAIRTRKRQQILETKRNQDFKKKKSISTKPIIKQAKQKQKYTSIYNKTKLSEEEMNEILGLQSQQSQERIFKKGEKMLTL</sequence>
<dbReference type="InterPro" id="IPR003347">
    <property type="entry name" value="JmjC_dom"/>
</dbReference>
<dbReference type="PROSITE" id="PS51184">
    <property type="entry name" value="JMJC"/>
    <property type="match status" value="1"/>
</dbReference>
<accession>A0A8S1PC89</accession>
<dbReference type="PANTHER" id="PTHR14017">
    <property type="entry name" value="LYSINE-SPECIFIC DEMETHYLASE"/>
    <property type="match status" value="1"/>
</dbReference>
<dbReference type="EMBL" id="CAJJDN010000074">
    <property type="protein sequence ID" value="CAD8100776.1"/>
    <property type="molecule type" value="Genomic_DNA"/>
</dbReference>
<dbReference type="PANTHER" id="PTHR14017:SF28">
    <property type="entry name" value="CHROMOSOME UNDETERMINED SCAFFOLD_98, WHOLE GENOME SHOTGUN SEQUENCE"/>
    <property type="match status" value="1"/>
</dbReference>
<proteinExistence type="predicted"/>
<feature type="domain" description="JmjC" evidence="3">
    <location>
        <begin position="171"/>
        <end position="329"/>
    </location>
</feature>
<comment type="subcellular location">
    <subcellularLocation>
        <location evidence="1">Nucleus</location>
    </subcellularLocation>
</comment>
<keyword evidence="2" id="KW-0539">Nucleus</keyword>
<keyword evidence="5" id="KW-1185">Reference proteome</keyword>
<comment type="caution">
    <text evidence="4">The sequence shown here is derived from an EMBL/GenBank/DDBJ whole genome shotgun (WGS) entry which is preliminary data.</text>
</comment>
<dbReference type="FunFam" id="2.60.120.650:FF:000108">
    <property type="entry name" value="Uncharacterized protein"/>
    <property type="match status" value="1"/>
</dbReference>
<protein>
    <recommendedName>
        <fullName evidence="3">JmjC domain-containing protein</fullName>
    </recommendedName>
</protein>
<evidence type="ECO:0000256" key="1">
    <source>
        <dbReference type="ARBA" id="ARBA00004123"/>
    </source>
</evidence>
<dbReference type="Proteomes" id="UP000692954">
    <property type="component" value="Unassembled WGS sequence"/>
</dbReference>
<dbReference type="AlphaFoldDB" id="A0A8S1PC89"/>
<evidence type="ECO:0000313" key="5">
    <source>
        <dbReference type="Proteomes" id="UP000692954"/>
    </source>
</evidence>
<dbReference type="GO" id="GO:0005634">
    <property type="term" value="C:nucleus"/>
    <property type="evidence" value="ECO:0007669"/>
    <property type="project" value="UniProtKB-SubCell"/>
</dbReference>
<organism evidence="4 5">
    <name type="scientific">Paramecium sonneborni</name>
    <dbReference type="NCBI Taxonomy" id="65129"/>
    <lineage>
        <taxon>Eukaryota</taxon>
        <taxon>Sar</taxon>
        <taxon>Alveolata</taxon>
        <taxon>Ciliophora</taxon>
        <taxon>Intramacronucleata</taxon>
        <taxon>Oligohymenophorea</taxon>
        <taxon>Peniculida</taxon>
        <taxon>Parameciidae</taxon>
        <taxon>Paramecium</taxon>
    </lineage>
</organism>
<dbReference type="OrthoDB" id="418911at2759"/>
<evidence type="ECO:0000313" key="4">
    <source>
        <dbReference type="EMBL" id="CAD8100776.1"/>
    </source>
</evidence>
<reference evidence="4" key="1">
    <citation type="submission" date="2021-01" db="EMBL/GenBank/DDBJ databases">
        <authorList>
            <consortium name="Genoscope - CEA"/>
            <person name="William W."/>
        </authorList>
    </citation>
    <scope>NUCLEOTIDE SEQUENCE</scope>
</reference>
<dbReference type="SMART" id="SM00558">
    <property type="entry name" value="JmjC"/>
    <property type="match status" value="1"/>
</dbReference>
<dbReference type="Pfam" id="PF02373">
    <property type="entry name" value="JmjC"/>
    <property type="match status" value="1"/>
</dbReference>
<name>A0A8S1PC89_9CILI</name>
<gene>
    <name evidence="4" type="ORF">PSON_ATCC_30995.1.T0740209</name>
</gene>
<evidence type="ECO:0000259" key="3">
    <source>
        <dbReference type="PROSITE" id="PS51184"/>
    </source>
</evidence>
<evidence type="ECO:0000256" key="2">
    <source>
        <dbReference type="ARBA" id="ARBA00023242"/>
    </source>
</evidence>
<dbReference type="InterPro" id="IPR051630">
    <property type="entry name" value="Corepressor-Demethylase"/>
</dbReference>